<dbReference type="PIRSF" id="PIRSF003085">
    <property type="entry name" value="CMAS"/>
    <property type="match status" value="1"/>
</dbReference>
<proteinExistence type="inferred from homology"/>
<feature type="region of interest" description="Disordered" evidence="6">
    <location>
        <begin position="1"/>
        <end position="21"/>
    </location>
</feature>
<dbReference type="RefSeq" id="WP_088588798.1">
    <property type="nucleotide sequence ID" value="NZ_CADIJU010000010.1"/>
</dbReference>
<name>A0ABX9GEY7_9BURK</name>
<sequence>MKNNHVSKTVASLPSHASTPPIRRARDTLTAFLSEAGITVNGPNPWDIQVHDDSVFDRVLAKGNLGLGEAYMDGAWDAEQLDAFFHRVLRARLDQRVVPGRLLIHALTVRLLNRQSMRRAWQVGKTHYDLGNDFYTAMLDPRMTYTCAYWDGANDLTTAQEQKLDLICRKLDLRPGMRLLDIGCGWGSLMGFAAEHYGVQCVGVTVSKEQAQWAQHAYAGLPLEFRLQDYRTINERFDRIASVGMFEHVGRKNLRTFMEVAHRCLHVDGLFLLHTIGKNQTDTTPDPWIDKYIFPNGDLPSITQIGSASEGLFVTEDLHNFGADYDKTLMAWYRNFEHAWPRFQAKLGQRFYRMWSYYLLSCAGAFRARDIQLWQWVLTRDGLEGGYRRPTLSVV</sequence>
<comment type="similarity">
    <text evidence="1">Belongs to the CFA/CMAS family.</text>
</comment>
<evidence type="ECO:0000256" key="4">
    <source>
        <dbReference type="ARBA" id="ARBA00022691"/>
    </source>
</evidence>
<dbReference type="Pfam" id="PF02353">
    <property type="entry name" value="CMAS"/>
    <property type="match status" value="1"/>
</dbReference>
<keyword evidence="4" id="KW-0949">S-adenosyl-L-methionine</keyword>
<comment type="caution">
    <text evidence="7">The sequence shown here is derived from an EMBL/GenBank/DDBJ whole genome shotgun (WGS) entry which is preliminary data.</text>
</comment>
<dbReference type="PANTHER" id="PTHR43667:SF1">
    <property type="entry name" value="CYCLOPROPANE-FATTY-ACYL-PHOSPHOLIPID SYNTHASE"/>
    <property type="match status" value="1"/>
</dbReference>
<accession>A0ABX9GEY7</accession>
<organism evidence="7 8">
    <name type="scientific">Achromobacter marplatensis</name>
    <dbReference type="NCBI Taxonomy" id="470868"/>
    <lineage>
        <taxon>Bacteria</taxon>
        <taxon>Pseudomonadati</taxon>
        <taxon>Pseudomonadota</taxon>
        <taxon>Betaproteobacteria</taxon>
        <taxon>Burkholderiales</taxon>
        <taxon>Alcaligenaceae</taxon>
        <taxon>Achromobacter</taxon>
    </lineage>
</organism>
<evidence type="ECO:0000256" key="1">
    <source>
        <dbReference type="ARBA" id="ARBA00010815"/>
    </source>
</evidence>
<dbReference type="SUPFAM" id="SSF53335">
    <property type="entry name" value="S-adenosyl-L-methionine-dependent methyltransferases"/>
    <property type="match status" value="1"/>
</dbReference>
<evidence type="ECO:0000256" key="6">
    <source>
        <dbReference type="SAM" id="MobiDB-lite"/>
    </source>
</evidence>
<evidence type="ECO:0000313" key="7">
    <source>
        <dbReference type="EMBL" id="RBP20870.1"/>
    </source>
</evidence>
<keyword evidence="8" id="KW-1185">Reference proteome</keyword>
<evidence type="ECO:0000256" key="3">
    <source>
        <dbReference type="ARBA" id="ARBA00022679"/>
    </source>
</evidence>
<reference evidence="7 8" key="1">
    <citation type="submission" date="2018-06" db="EMBL/GenBank/DDBJ databases">
        <title>Genomic Encyclopedia of Type Strains, Phase III (KMG-III): the genomes of soil and plant-associated and newly described type strains.</title>
        <authorList>
            <person name="Whitman W."/>
        </authorList>
    </citation>
    <scope>NUCLEOTIDE SEQUENCE [LARGE SCALE GENOMIC DNA]</scope>
    <source>
        <strain evidence="7 8">CECT 7342</strain>
    </source>
</reference>
<dbReference type="EMBL" id="QNRM01000003">
    <property type="protein sequence ID" value="RBP20870.1"/>
    <property type="molecule type" value="Genomic_DNA"/>
</dbReference>
<dbReference type="Proteomes" id="UP000252124">
    <property type="component" value="Unassembled WGS sequence"/>
</dbReference>
<feature type="compositionally biased region" description="Polar residues" evidence="6">
    <location>
        <begin position="1"/>
        <end position="18"/>
    </location>
</feature>
<dbReference type="InterPro" id="IPR003333">
    <property type="entry name" value="CMAS"/>
</dbReference>
<dbReference type="InterPro" id="IPR029063">
    <property type="entry name" value="SAM-dependent_MTases_sf"/>
</dbReference>
<dbReference type="NCBIfam" id="NF008686">
    <property type="entry name" value="PRK11705.1"/>
    <property type="match status" value="1"/>
</dbReference>
<dbReference type="PANTHER" id="PTHR43667">
    <property type="entry name" value="CYCLOPROPANE-FATTY-ACYL-PHOSPHOLIPID SYNTHASE"/>
    <property type="match status" value="1"/>
</dbReference>
<dbReference type="GeneID" id="99732388"/>
<evidence type="ECO:0000313" key="8">
    <source>
        <dbReference type="Proteomes" id="UP000252124"/>
    </source>
</evidence>
<dbReference type="InterPro" id="IPR050723">
    <property type="entry name" value="CFA/CMAS"/>
</dbReference>
<dbReference type="Gene3D" id="3.40.50.150">
    <property type="entry name" value="Vaccinia Virus protein VP39"/>
    <property type="match status" value="1"/>
</dbReference>
<gene>
    <name evidence="7" type="ORF">DFP87_103114</name>
</gene>
<protein>
    <submittedName>
        <fullName evidence="7">Cyclopropane-fatty-acyl-phospholipid synthase</fullName>
    </submittedName>
</protein>
<evidence type="ECO:0000256" key="5">
    <source>
        <dbReference type="ARBA" id="ARBA00023098"/>
    </source>
</evidence>
<keyword evidence="3" id="KW-0808">Transferase</keyword>
<evidence type="ECO:0000256" key="2">
    <source>
        <dbReference type="ARBA" id="ARBA00022603"/>
    </source>
</evidence>
<dbReference type="CDD" id="cd02440">
    <property type="entry name" value="AdoMet_MTases"/>
    <property type="match status" value="1"/>
</dbReference>
<keyword evidence="2" id="KW-0489">Methyltransferase</keyword>
<keyword evidence="5" id="KW-0443">Lipid metabolism</keyword>